<dbReference type="Proteomes" id="UP001526246">
    <property type="component" value="Unassembled WGS sequence"/>
</dbReference>
<feature type="domain" description="EF-hand" evidence="3">
    <location>
        <begin position="68"/>
        <end position="103"/>
    </location>
</feature>
<dbReference type="InterPro" id="IPR002048">
    <property type="entry name" value="EF_hand_dom"/>
</dbReference>
<dbReference type="PROSITE" id="PS50222">
    <property type="entry name" value="EF_HAND_2"/>
    <property type="match status" value="2"/>
</dbReference>
<dbReference type="Pfam" id="PF13202">
    <property type="entry name" value="EF-hand_5"/>
    <property type="match status" value="2"/>
</dbReference>
<name>A0ABT3JFF5_9SPHN</name>
<gene>
    <name evidence="4" type="ORF">OMW55_08350</name>
</gene>
<dbReference type="InterPro" id="IPR011992">
    <property type="entry name" value="EF-hand-dom_pair"/>
</dbReference>
<dbReference type="SUPFAM" id="SSF47473">
    <property type="entry name" value="EF-hand"/>
    <property type="match status" value="1"/>
</dbReference>
<dbReference type="SMART" id="SM00054">
    <property type="entry name" value="EFh"/>
    <property type="match status" value="3"/>
</dbReference>
<feature type="chain" id="PRO_5046585896" evidence="2">
    <location>
        <begin position="20"/>
        <end position="162"/>
    </location>
</feature>
<sequence length="162" mass="16929">MRAVIVIGLVAILATPAAAQQGGAPKPVTRAEYDANMNREFGEIDANKDGTVSAAELASARQRATAAALQRQSQAMFSKLDINKNGSLSQAEFAKMLDVDPAKLPPAPLLQFDANKDGSVTKAEFAAGTGANFMGLDTNKDGTVTPAELQAAERRESGPQGR</sequence>
<organism evidence="4 5">
    <name type="scientific">Sphingomonas arvum</name>
    <dbReference type="NCBI Taxonomy" id="2992113"/>
    <lineage>
        <taxon>Bacteria</taxon>
        <taxon>Pseudomonadati</taxon>
        <taxon>Pseudomonadota</taxon>
        <taxon>Alphaproteobacteria</taxon>
        <taxon>Sphingomonadales</taxon>
        <taxon>Sphingomonadaceae</taxon>
        <taxon>Sphingomonas</taxon>
    </lineage>
</organism>
<feature type="compositionally biased region" description="Basic and acidic residues" evidence="1">
    <location>
        <begin position="151"/>
        <end position="162"/>
    </location>
</feature>
<keyword evidence="2" id="KW-0732">Signal</keyword>
<keyword evidence="5" id="KW-1185">Reference proteome</keyword>
<dbReference type="PROSITE" id="PS00018">
    <property type="entry name" value="EF_HAND_1"/>
    <property type="match status" value="4"/>
</dbReference>
<protein>
    <submittedName>
        <fullName evidence="4">EF-hand domain-containing protein</fullName>
    </submittedName>
</protein>
<dbReference type="InterPro" id="IPR018247">
    <property type="entry name" value="EF_Hand_1_Ca_BS"/>
</dbReference>
<evidence type="ECO:0000313" key="4">
    <source>
        <dbReference type="EMBL" id="MCW3797812.1"/>
    </source>
</evidence>
<feature type="region of interest" description="Disordered" evidence="1">
    <location>
        <begin position="136"/>
        <end position="162"/>
    </location>
</feature>
<evidence type="ECO:0000313" key="5">
    <source>
        <dbReference type="Proteomes" id="UP001526246"/>
    </source>
</evidence>
<feature type="domain" description="EF-hand" evidence="3">
    <location>
        <begin position="32"/>
        <end position="67"/>
    </location>
</feature>
<reference evidence="4 5" key="1">
    <citation type="submission" date="2022-10" db="EMBL/GenBank/DDBJ databases">
        <title>Sphingomonas sp.</title>
        <authorList>
            <person name="Jin C."/>
        </authorList>
    </citation>
    <scope>NUCLEOTIDE SEQUENCE [LARGE SCALE GENOMIC DNA]</scope>
    <source>
        <strain evidence="4 5">BN140010</strain>
    </source>
</reference>
<dbReference type="EMBL" id="JAPDOB010000002">
    <property type="protein sequence ID" value="MCW3797812.1"/>
    <property type="molecule type" value="Genomic_DNA"/>
</dbReference>
<evidence type="ECO:0000256" key="1">
    <source>
        <dbReference type="SAM" id="MobiDB-lite"/>
    </source>
</evidence>
<evidence type="ECO:0000259" key="3">
    <source>
        <dbReference type="PROSITE" id="PS50222"/>
    </source>
</evidence>
<dbReference type="Gene3D" id="1.10.238.10">
    <property type="entry name" value="EF-hand"/>
    <property type="match status" value="2"/>
</dbReference>
<proteinExistence type="predicted"/>
<accession>A0ABT3JFF5</accession>
<evidence type="ECO:0000256" key="2">
    <source>
        <dbReference type="SAM" id="SignalP"/>
    </source>
</evidence>
<comment type="caution">
    <text evidence="4">The sequence shown here is derived from an EMBL/GenBank/DDBJ whole genome shotgun (WGS) entry which is preliminary data.</text>
</comment>
<feature type="signal peptide" evidence="2">
    <location>
        <begin position="1"/>
        <end position="19"/>
    </location>
</feature>
<dbReference type="Pfam" id="PF13499">
    <property type="entry name" value="EF-hand_7"/>
    <property type="match status" value="1"/>
</dbReference>
<dbReference type="RefSeq" id="WP_264882351.1">
    <property type="nucleotide sequence ID" value="NZ_JAPDOB010000002.1"/>
</dbReference>